<dbReference type="AlphaFoldDB" id="A0A251TXJ1"/>
<dbReference type="STRING" id="4232.A0A251TXJ1"/>
<organism evidence="1 2">
    <name type="scientific">Helianthus annuus</name>
    <name type="common">Common sunflower</name>
    <dbReference type="NCBI Taxonomy" id="4232"/>
    <lineage>
        <taxon>Eukaryota</taxon>
        <taxon>Viridiplantae</taxon>
        <taxon>Streptophyta</taxon>
        <taxon>Embryophyta</taxon>
        <taxon>Tracheophyta</taxon>
        <taxon>Spermatophyta</taxon>
        <taxon>Magnoliopsida</taxon>
        <taxon>eudicotyledons</taxon>
        <taxon>Gunneridae</taxon>
        <taxon>Pentapetalae</taxon>
        <taxon>asterids</taxon>
        <taxon>campanulids</taxon>
        <taxon>Asterales</taxon>
        <taxon>Asteraceae</taxon>
        <taxon>Asteroideae</taxon>
        <taxon>Heliantheae alliance</taxon>
        <taxon>Heliantheae</taxon>
        <taxon>Helianthus</taxon>
    </lineage>
</organism>
<dbReference type="InParanoid" id="A0A251TXJ1"/>
<dbReference type="Proteomes" id="UP000215914">
    <property type="component" value="Chromosome 9"/>
</dbReference>
<evidence type="ECO:0000313" key="1">
    <source>
        <dbReference type="EMBL" id="OTG15499.1"/>
    </source>
</evidence>
<dbReference type="EMBL" id="CM007898">
    <property type="protein sequence ID" value="OTG15499.1"/>
    <property type="molecule type" value="Genomic_DNA"/>
</dbReference>
<sequence>MKQVRASFEVFKIGHWKSNVSFCYRLVCLTSSSSSTLFCSSCLESSAMFDVRHQSGAFTLLTLGFLNIYKFLNLVKCCAQITDIENLVVAPISKASVRQRARRTGRIRPGKCYR</sequence>
<dbReference type="InterPro" id="IPR027417">
    <property type="entry name" value="P-loop_NTPase"/>
</dbReference>
<dbReference type="Gene3D" id="3.40.50.300">
    <property type="entry name" value="P-loop containing nucleotide triphosphate hydrolases"/>
    <property type="match status" value="1"/>
</dbReference>
<name>A0A251TXJ1_HELAN</name>
<gene>
    <name evidence="1" type="ORF">HannXRQ_Chr09g0261031</name>
</gene>
<reference evidence="2" key="1">
    <citation type="journal article" date="2017" name="Nature">
        <title>The sunflower genome provides insights into oil metabolism, flowering and Asterid evolution.</title>
        <authorList>
            <person name="Badouin H."/>
            <person name="Gouzy J."/>
            <person name="Grassa C.J."/>
            <person name="Murat F."/>
            <person name="Staton S.E."/>
            <person name="Cottret L."/>
            <person name="Lelandais-Briere C."/>
            <person name="Owens G.L."/>
            <person name="Carrere S."/>
            <person name="Mayjonade B."/>
            <person name="Legrand L."/>
            <person name="Gill N."/>
            <person name="Kane N.C."/>
            <person name="Bowers J.E."/>
            <person name="Hubner S."/>
            <person name="Bellec A."/>
            <person name="Berard A."/>
            <person name="Berges H."/>
            <person name="Blanchet N."/>
            <person name="Boniface M.C."/>
            <person name="Brunel D."/>
            <person name="Catrice O."/>
            <person name="Chaidir N."/>
            <person name="Claudel C."/>
            <person name="Donnadieu C."/>
            <person name="Faraut T."/>
            <person name="Fievet G."/>
            <person name="Helmstetter N."/>
            <person name="King M."/>
            <person name="Knapp S.J."/>
            <person name="Lai Z."/>
            <person name="Le Paslier M.C."/>
            <person name="Lippi Y."/>
            <person name="Lorenzon L."/>
            <person name="Mandel J.R."/>
            <person name="Marage G."/>
            <person name="Marchand G."/>
            <person name="Marquand E."/>
            <person name="Bret-Mestries E."/>
            <person name="Morien E."/>
            <person name="Nambeesan S."/>
            <person name="Nguyen T."/>
            <person name="Pegot-Espagnet P."/>
            <person name="Pouilly N."/>
            <person name="Raftis F."/>
            <person name="Sallet E."/>
            <person name="Schiex T."/>
            <person name="Thomas J."/>
            <person name="Vandecasteele C."/>
            <person name="Vares D."/>
            <person name="Vear F."/>
            <person name="Vautrin S."/>
            <person name="Crespi M."/>
            <person name="Mangin B."/>
            <person name="Burke J.M."/>
            <person name="Salse J."/>
            <person name="Munos S."/>
            <person name="Vincourt P."/>
            <person name="Rieseberg L.H."/>
            <person name="Langlade N.B."/>
        </authorList>
    </citation>
    <scope>NUCLEOTIDE SEQUENCE [LARGE SCALE GENOMIC DNA]</scope>
    <source>
        <strain evidence="2">cv. SF193</strain>
    </source>
</reference>
<protein>
    <submittedName>
        <fullName evidence="1">Uncharacterized protein</fullName>
    </submittedName>
</protein>
<accession>A0A251TXJ1</accession>
<keyword evidence="2" id="KW-1185">Reference proteome</keyword>
<proteinExistence type="predicted"/>
<evidence type="ECO:0000313" key="2">
    <source>
        <dbReference type="Proteomes" id="UP000215914"/>
    </source>
</evidence>